<gene>
    <name evidence="3" type="ORF">BN55_09570</name>
</gene>
<comment type="caution">
    <text evidence="3">The sequence shown here is derived from an EMBL/GenBank/DDBJ whole genome shotgun (WGS) entry which is preliminary data.</text>
</comment>
<accession>I7L9S6</accession>
<dbReference type="GeneID" id="82847997"/>
<reference evidence="3 4" key="1">
    <citation type="submission" date="2012-06" db="EMBL/GenBank/DDBJ databases">
        <title>Draft Genome Sequence of Lactobacillus hominis Strain CRBIP 24.179T, isolated from human intestine.</title>
        <authorList>
            <person name="Cousin S."/>
            <person name="Ma L."/>
            <person name="Bizet C."/>
            <person name="Loux V."/>
            <person name="Bouchier C."/>
            <person name="Clermont D."/>
            <person name="Creno S."/>
        </authorList>
    </citation>
    <scope>NUCLEOTIDE SEQUENCE [LARGE SCALE GENOMIC DNA]</scope>
    <source>
        <strain evidence="4">CRBIP 24.179T</strain>
    </source>
</reference>
<proteinExistence type="predicted"/>
<sequence length="641" mass="70569">MSLPKLELDTNKNLTSILGVTVRQTEKGGLLEAAFLNAQQEPYDLTNKKVTFMDHKENDKFVADDKVTIVDARNGSIQYTLHPQTYAGTGTAWFEINDMDGNKVDSTQSFTITVDEGMGVSVYNTNYVPALERLRDQMQNLIDQAQKIEDDQTNKFTQDLTNNLKNAQTQLNTKLTSMQQAYDNLENQRTSAFNTSQADRQNTFNQSEKSRSDTYTQDKTKRDADWTADKKRIDDEWTTDKARIDGEWQTKKATLDSTIADLGKKLSDIQTSLTDLSNTKLPAMNKYADDVQKKVTQLKADFNAIDFSSYAKVADVYTRQEVDQKVASAGKVKTVDGQQPDANGNIYSTNLVSNGYDIVANTATNAESTKSNGAWLTGIDALKPFADAINQLQGTGPNRVGTVDLNVLQGITKKVTTYICTSSDNKNTPPFFVDKRGILICFNYDGNAKTQVWIPVGGSGQQPFAYRYWEGNNYGTWKEVANSEELNTVRNIASNNKSAADALQAKTNVAAPLFRETTNSNNWQDILGVANPNQILVSIRNDHGGSGVMLGNDSSGIAFGGGNTKGVLNVSYGYHNARIIGGNGNAPVWHEDIAWKSDITNVNNRINELNAKMPDIHAVNSEAEGNAYLASHPNAIIMVKG</sequence>
<dbReference type="Gene3D" id="2.60.40.3350">
    <property type="match status" value="1"/>
</dbReference>
<evidence type="ECO:0000313" key="3">
    <source>
        <dbReference type="EMBL" id="CCI81644.1"/>
    </source>
</evidence>
<keyword evidence="1" id="KW-0175">Coiled coil</keyword>
<feature type="coiled-coil region" evidence="1">
    <location>
        <begin position="128"/>
        <end position="188"/>
    </location>
</feature>
<name>I7L9S6_9LACO</name>
<evidence type="ECO:0000256" key="2">
    <source>
        <dbReference type="SAM" id="MobiDB-lite"/>
    </source>
</evidence>
<evidence type="ECO:0008006" key="5">
    <source>
        <dbReference type="Google" id="ProtNLM"/>
    </source>
</evidence>
<feature type="region of interest" description="Disordered" evidence="2">
    <location>
        <begin position="193"/>
        <end position="225"/>
    </location>
</feature>
<evidence type="ECO:0000313" key="4">
    <source>
        <dbReference type="Proteomes" id="UP000009320"/>
    </source>
</evidence>
<evidence type="ECO:0000256" key="1">
    <source>
        <dbReference type="SAM" id="Coils"/>
    </source>
</evidence>
<keyword evidence="4" id="KW-1185">Reference proteome</keyword>
<dbReference type="RefSeq" id="WP_008470480.1">
    <property type="nucleotide sequence ID" value="NZ_CAKE01000004.1"/>
</dbReference>
<protein>
    <recommendedName>
        <fullName evidence="5">BppU N-terminal domain-containing protein</fullName>
    </recommendedName>
</protein>
<feature type="compositionally biased region" description="Polar residues" evidence="2">
    <location>
        <begin position="193"/>
        <end position="207"/>
    </location>
</feature>
<dbReference type="AlphaFoldDB" id="I7L9S6"/>
<dbReference type="EMBL" id="CAKE01000004">
    <property type="protein sequence ID" value="CCI81644.1"/>
    <property type="molecule type" value="Genomic_DNA"/>
</dbReference>
<dbReference type="Proteomes" id="UP000009320">
    <property type="component" value="Unassembled WGS sequence"/>
</dbReference>
<feature type="compositionally biased region" description="Basic and acidic residues" evidence="2">
    <location>
        <begin position="208"/>
        <end position="225"/>
    </location>
</feature>
<organism evidence="3 4">
    <name type="scientific">Lactobacillus hominis DSM 23910 = CRBIP 24.179</name>
    <dbReference type="NCBI Taxonomy" id="1423758"/>
    <lineage>
        <taxon>Bacteria</taxon>
        <taxon>Bacillati</taxon>
        <taxon>Bacillota</taxon>
        <taxon>Bacilli</taxon>
        <taxon>Lactobacillales</taxon>
        <taxon>Lactobacillaceae</taxon>
        <taxon>Lactobacillus</taxon>
    </lineage>
</organism>